<comment type="caution">
    <text evidence="2">The sequence shown here is derived from an EMBL/GenBank/DDBJ whole genome shotgun (WGS) entry which is preliminary data.</text>
</comment>
<proteinExistence type="predicted"/>
<protein>
    <recommendedName>
        <fullName evidence="1">NERD domain-containing protein</fullName>
    </recommendedName>
</protein>
<sequence>MDYYLSFLDVKGYYIFHDLRLHTGNKYFQMDILILSANYLLILEIKNIIGTVQFENYFNQFIRTVNGLEEGFYNPIFQTDKQKYMLKQWLNVQKFNTPPIESLICFTNPQTIIRADSRVKGTDSVIHSQNLLKIAEMDQKHRTSIFTKKDLLKIARCLIKSNKQDSSNVLARFNIAPDEIIKGVHCPRCYKIPIDRKRGNWYCSNCKIHSKDAYIDSLKDHLLLFGPQFTHLQFKEFLKINSNSIASKLISSLNLSYSGTSYKRTYILNNDDFLPK</sequence>
<gene>
    <name evidence="2" type="ORF">BACCIP111883_00345</name>
</gene>
<evidence type="ECO:0000313" key="3">
    <source>
        <dbReference type="Proteomes" id="UP000789833"/>
    </source>
</evidence>
<name>A0ABM8YIG1_9BACI</name>
<evidence type="ECO:0000313" key="2">
    <source>
        <dbReference type="EMBL" id="CAG9619577.1"/>
    </source>
</evidence>
<dbReference type="PROSITE" id="PS50965">
    <property type="entry name" value="NERD"/>
    <property type="match status" value="1"/>
</dbReference>
<accession>A0ABM8YIG1</accession>
<dbReference type="InterPro" id="IPR011528">
    <property type="entry name" value="NERD"/>
</dbReference>
<evidence type="ECO:0000259" key="1">
    <source>
        <dbReference type="PROSITE" id="PS50965"/>
    </source>
</evidence>
<reference evidence="2 3" key="1">
    <citation type="submission" date="2021-10" db="EMBL/GenBank/DDBJ databases">
        <authorList>
            <person name="Criscuolo A."/>
        </authorList>
    </citation>
    <scope>NUCLEOTIDE SEQUENCE [LARGE SCALE GENOMIC DNA]</scope>
    <source>
        <strain evidence="3">CIP 111883</strain>
    </source>
</reference>
<organism evidence="2 3">
    <name type="scientific">Sutcliffiella rhizosphaerae</name>
    <dbReference type="NCBI Taxonomy" id="2880967"/>
    <lineage>
        <taxon>Bacteria</taxon>
        <taxon>Bacillati</taxon>
        <taxon>Bacillota</taxon>
        <taxon>Bacilli</taxon>
        <taxon>Bacillales</taxon>
        <taxon>Bacillaceae</taxon>
        <taxon>Sutcliffiella</taxon>
    </lineage>
</organism>
<feature type="domain" description="NERD" evidence="1">
    <location>
        <begin position="1"/>
        <end position="109"/>
    </location>
</feature>
<dbReference type="EMBL" id="CAKJTJ010000001">
    <property type="protein sequence ID" value="CAG9619577.1"/>
    <property type="molecule type" value="Genomic_DNA"/>
</dbReference>
<keyword evidence="3" id="KW-1185">Reference proteome</keyword>
<dbReference type="Pfam" id="PF08378">
    <property type="entry name" value="NERD"/>
    <property type="match status" value="1"/>
</dbReference>
<dbReference type="Proteomes" id="UP000789833">
    <property type="component" value="Unassembled WGS sequence"/>
</dbReference>